<dbReference type="AlphaFoldDB" id="A0A3E2BLK4"/>
<comment type="caution">
    <text evidence="1">The sequence shown here is derived from an EMBL/GenBank/DDBJ whole genome shotgun (WGS) entry which is preliminary data.</text>
</comment>
<dbReference type="Proteomes" id="UP000257323">
    <property type="component" value="Unassembled WGS sequence"/>
</dbReference>
<proteinExistence type="predicted"/>
<dbReference type="EMBL" id="QUAH01000008">
    <property type="protein sequence ID" value="RFT15618.1"/>
    <property type="molecule type" value="Genomic_DNA"/>
</dbReference>
<accession>A0A3E2BLK4</accession>
<protein>
    <submittedName>
        <fullName evidence="1">Uncharacterized protein</fullName>
    </submittedName>
</protein>
<evidence type="ECO:0000313" key="2">
    <source>
        <dbReference type="Proteomes" id="UP000257323"/>
    </source>
</evidence>
<sequence>MKIEAIDFCGVGGDILEKTEMRIKGLSLMILLQLIIGLVPGRCLPVSSFSGLP</sequence>
<organism evidence="1 2">
    <name type="scientific">Candidatus Saccharicenans subterraneus</name>
    <dbReference type="NCBI Taxonomy" id="2508984"/>
    <lineage>
        <taxon>Bacteria</taxon>
        <taxon>Candidatus Aminicenantota</taxon>
        <taxon>Candidatus Aminicenantia</taxon>
        <taxon>Candidatus Aminicenantales</taxon>
        <taxon>Candidatus Saccharicenantaceae</taxon>
        <taxon>Candidatus Saccharicenans</taxon>
    </lineage>
</organism>
<reference evidence="1 2" key="1">
    <citation type="submission" date="2018-08" db="EMBL/GenBank/DDBJ databases">
        <title>Genome analysis of the thermophilic bacterium of the candidate phylum Aminicenantes from deep subsurface aquifer revealed its physiology and ecological role.</title>
        <authorList>
            <person name="Kadnikov V.V."/>
            <person name="Mardanov A.V."/>
            <person name="Beletsky A.V."/>
            <person name="Karnachuk O.V."/>
            <person name="Ravin N.V."/>
        </authorList>
    </citation>
    <scope>NUCLEOTIDE SEQUENCE [LARGE SCALE GENOMIC DNA]</scope>
    <source>
        <strain evidence="1">BY38</strain>
    </source>
</reference>
<gene>
    <name evidence="1" type="ORF">OP8BY_0266</name>
</gene>
<name>A0A3E2BLK4_9BACT</name>
<evidence type="ECO:0000313" key="1">
    <source>
        <dbReference type="EMBL" id="RFT15618.1"/>
    </source>
</evidence>